<accession>A0AAD9UXB3</accession>
<gene>
    <name evidence="2" type="ORF">P5673_025179</name>
</gene>
<dbReference type="Proteomes" id="UP001249851">
    <property type="component" value="Unassembled WGS sequence"/>
</dbReference>
<dbReference type="AlphaFoldDB" id="A0AAD9UXB3"/>
<name>A0AAD9UXB3_ACRCE</name>
<evidence type="ECO:0000313" key="3">
    <source>
        <dbReference type="Proteomes" id="UP001249851"/>
    </source>
</evidence>
<evidence type="ECO:0000313" key="2">
    <source>
        <dbReference type="EMBL" id="KAK2553429.1"/>
    </source>
</evidence>
<comment type="caution">
    <text evidence="2">The sequence shown here is derived from an EMBL/GenBank/DDBJ whole genome shotgun (WGS) entry which is preliminary data.</text>
</comment>
<protein>
    <recommendedName>
        <fullName evidence="4">Myb-like domain-containing protein</fullName>
    </recommendedName>
</protein>
<dbReference type="PANTHER" id="PTHR33309">
    <property type="entry name" value="KERATIN, ULTRA HIGH-SULFUR MATRIX PROTEIN-LIKE"/>
    <property type="match status" value="1"/>
</dbReference>
<reference evidence="2" key="2">
    <citation type="journal article" date="2023" name="Science">
        <title>Genomic signatures of disease resistance in endangered staghorn corals.</title>
        <authorList>
            <person name="Vollmer S.V."/>
            <person name="Selwyn J.D."/>
            <person name="Despard B.A."/>
            <person name="Roesel C.L."/>
        </authorList>
    </citation>
    <scope>NUCLEOTIDE SEQUENCE</scope>
    <source>
        <strain evidence="2">K2</strain>
    </source>
</reference>
<reference evidence="2" key="1">
    <citation type="journal article" date="2023" name="G3 (Bethesda)">
        <title>Whole genome assembly and annotation of the endangered Caribbean coral Acropora cervicornis.</title>
        <authorList>
            <person name="Selwyn J.D."/>
            <person name="Vollmer S.V."/>
        </authorList>
    </citation>
    <scope>NUCLEOTIDE SEQUENCE</scope>
    <source>
        <strain evidence="2">K2</strain>
    </source>
</reference>
<dbReference type="EMBL" id="JARQWQ010000077">
    <property type="protein sequence ID" value="KAK2553429.1"/>
    <property type="molecule type" value="Genomic_DNA"/>
</dbReference>
<evidence type="ECO:0000256" key="1">
    <source>
        <dbReference type="SAM" id="MobiDB-lite"/>
    </source>
</evidence>
<feature type="region of interest" description="Disordered" evidence="1">
    <location>
        <begin position="118"/>
        <end position="139"/>
    </location>
</feature>
<proteinExistence type="predicted"/>
<dbReference type="PANTHER" id="PTHR33309:SF1">
    <property type="entry name" value="MYB_SANT-LIKE DNA-BINDING DOMAIN-CONTAINING PROTEIN"/>
    <property type="match status" value="1"/>
</dbReference>
<evidence type="ECO:0008006" key="4">
    <source>
        <dbReference type="Google" id="ProtNLM"/>
    </source>
</evidence>
<sequence length="139" mass="16035">MDKSDKHMSQASKSMQWTREHDILLCREVLALEVYKHKKGTNQAGRLWDEIAKNLRGCQTVRFKSNLSQRAVRERFNLIQGRFKENEKTELAASGISVPEQHELDVLLEDIAERERDAIAEASEKKGQEKATAEDIRNQ</sequence>
<organism evidence="2 3">
    <name type="scientific">Acropora cervicornis</name>
    <name type="common">Staghorn coral</name>
    <dbReference type="NCBI Taxonomy" id="6130"/>
    <lineage>
        <taxon>Eukaryota</taxon>
        <taxon>Metazoa</taxon>
        <taxon>Cnidaria</taxon>
        <taxon>Anthozoa</taxon>
        <taxon>Hexacorallia</taxon>
        <taxon>Scleractinia</taxon>
        <taxon>Astrocoeniina</taxon>
        <taxon>Acroporidae</taxon>
        <taxon>Acropora</taxon>
    </lineage>
</organism>
<keyword evidence="3" id="KW-1185">Reference proteome</keyword>